<keyword evidence="1" id="KW-0472">Membrane</keyword>
<evidence type="ECO:0000259" key="2">
    <source>
        <dbReference type="SMART" id="SM00014"/>
    </source>
</evidence>
<dbReference type="PANTHER" id="PTHR14969">
    <property type="entry name" value="SPHINGOSINE-1-PHOSPHATE PHOSPHOHYDROLASE"/>
    <property type="match status" value="1"/>
</dbReference>
<keyword evidence="1" id="KW-1133">Transmembrane helix</keyword>
<sequence>MIRTFYKRIAASAALFTVELVFIWLLFLVCIIVFLYLGREIMAGDKVWLDEAGFAFAASLSSPFMDGFIKFITFFGSGQFLTPAALALIGFYLFVRKHRWNSLKVPVVALGSITLNLVLKYFFDRARPMSPLVEASGLSFPSGHSMVAASFYGLLIYLAWHNVKDVRLRNTLIVGLSIFVLLIGFSRIYLRVHYPTDVLAGLAAGFLWVIMGISVLHRMERVSGKEITPILMEEPAEKE</sequence>
<dbReference type="STRING" id="1797110.A3841_15735"/>
<dbReference type="RefSeq" id="WP_073851936.1">
    <property type="nucleotide sequence ID" value="NZ_LVWA01000005.1"/>
</dbReference>
<dbReference type="PANTHER" id="PTHR14969:SF13">
    <property type="entry name" value="AT30094P"/>
    <property type="match status" value="1"/>
</dbReference>
<organism evidence="3 4">
    <name type="scientific">Pontibacter flavimaris</name>
    <dbReference type="NCBI Taxonomy" id="1797110"/>
    <lineage>
        <taxon>Bacteria</taxon>
        <taxon>Pseudomonadati</taxon>
        <taxon>Bacteroidota</taxon>
        <taxon>Cytophagia</taxon>
        <taxon>Cytophagales</taxon>
        <taxon>Hymenobacteraceae</taxon>
        <taxon>Pontibacter</taxon>
    </lineage>
</organism>
<proteinExistence type="predicted"/>
<dbReference type="SMART" id="SM00014">
    <property type="entry name" value="acidPPc"/>
    <property type="match status" value="1"/>
</dbReference>
<keyword evidence="1" id="KW-0812">Transmembrane</keyword>
<gene>
    <name evidence="3" type="ORF">A3841_15735</name>
</gene>
<dbReference type="Gene3D" id="1.20.144.10">
    <property type="entry name" value="Phosphatidic acid phosphatase type 2/haloperoxidase"/>
    <property type="match status" value="1"/>
</dbReference>
<dbReference type="CDD" id="cd03392">
    <property type="entry name" value="PAP2_like_2"/>
    <property type="match status" value="1"/>
</dbReference>
<dbReference type="AlphaFoldDB" id="A0A1Q5PC43"/>
<evidence type="ECO:0000313" key="4">
    <source>
        <dbReference type="Proteomes" id="UP000186551"/>
    </source>
</evidence>
<feature type="transmembrane region" description="Helical" evidence="1">
    <location>
        <begin position="107"/>
        <end position="123"/>
    </location>
</feature>
<evidence type="ECO:0000256" key="1">
    <source>
        <dbReference type="SAM" id="Phobius"/>
    </source>
</evidence>
<comment type="caution">
    <text evidence="3">The sequence shown here is derived from an EMBL/GenBank/DDBJ whole genome shotgun (WGS) entry which is preliminary data.</text>
</comment>
<dbReference type="Pfam" id="PF01569">
    <property type="entry name" value="PAP2"/>
    <property type="match status" value="1"/>
</dbReference>
<dbReference type="Proteomes" id="UP000186551">
    <property type="component" value="Unassembled WGS sequence"/>
</dbReference>
<feature type="transmembrane region" description="Helical" evidence="1">
    <location>
        <begin position="71"/>
        <end position="95"/>
    </location>
</feature>
<dbReference type="InterPro" id="IPR036938">
    <property type="entry name" value="PAP2/HPO_sf"/>
</dbReference>
<dbReference type="SUPFAM" id="SSF48317">
    <property type="entry name" value="Acid phosphatase/Vanadium-dependent haloperoxidase"/>
    <property type="match status" value="1"/>
</dbReference>
<evidence type="ECO:0000313" key="3">
    <source>
        <dbReference type="EMBL" id="OKL39830.1"/>
    </source>
</evidence>
<feature type="transmembrane region" description="Helical" evidence="1">
    <location>
        <begin position="143"/>
        <end position="160"/>
    </location>
</feature>
<reference evidence="3 4" key="1">
    <citation type="submission" date="2016-03" db="EMBL/GenBank/DDBJ databases">
        <title>Genome sequence of Pontibacter sp. nov., of the family cytophagaceae, isolated from marine sediment of the Yellow Sea, China.</title>
        <authorList>
            <person name="Zhang G."/>
            <person name="Zhang R."/>
        </authorList>
    </citation>
    <scope>NUCLEOTIDE SEQUENCE [LARGE SCALE GENOMIC DNA]</scope>
    <source>
        <strain evidence="3 4">S10-8</strain>
    </source>
</reference>
<feature type="transmembrane region" description="Helical" evidence="1">
    <location>
        <begin position="198"/>
        <end position="216"/>
    </location>
</feature>
<keyword evidence="4" id="KW-1185">Reference proteome</keyword>
<feature type="transmembrane region" description="Helical" evidence="1">
    <location>
        <begin position="12"/>
        <end position="37"/>
    </location>
</feature>
<dbReference type="OrthoDB" id="9773582at2"/>
<dbReference type="InterPro" id="IPR000326">
    <property type="entry name" value="PAP2/HPO"/>
</dbReference>
<accession>A0A1Q5PC43</accession>
<dbReference type="EMBL" id="LVWA01000005">
    <property type="protein sequence ID" value="OKL39830.1"/>
    <property type="molecule type" value="Genomic_DNA"/>
</dbReference>
<feature type="domain" description="Phosphatidic acid phosphatase type 2/haloperoxidase" evidence="2">
    <location>
        <begin position="103"/>
        <end position="213"/>
    </location>
</feature>
<name>A0A1Q5PC43_9BACT</name>
<feature type="transmembrane region" description="Helical" evidence="1">
    <location>
        <begin position="172"/>
        <end position="192"/>
    </location>
</feature>
<protein>
    <submittedName>
        <fullName evidence="3">Phosphoesterase PA-phosphatase</fullName>
    </submittedName>
</protein>